<gene>
    <name evidence="2" type="ORF">ColLi_13358</name>
</gene>
<feature type="region of interest" description="Disordered" evidence="1">
    <location>
        <begin position="1"/>
        <end position="24"/>
    </location>
</feature>
<dbReference type="Proteomes" id="UP001055172">
    <property type="component" value="Unassembled WGS sequence"/>
</dbReference>
<evidence type="ECO:0000256" key="1">
    <source>
        <dbReference type="SAM" id="MobiDB-lite"/>
    </source>
</evidence>
<organism evidence="2 3">
    <name type="scientific">Colletotrichum liriopes</name>
    <dbReference type="NCBI Taxonomy" id="708192"/>
    <lineage>
        <taxon>Eukaryota</taxon>
        <taxon>Fungi</taxon>
        <taxon>Dikarya</taxon>
        <taxon>Ascomycota</taxon>
        <taxon>Pezizomycotina</taxon>
        <taxon>Sordariomycetes</taxon>
        <taxon>Hypocreomycetidae</taxon>
        <taxon>Glomerellales</taxon>
        <taxon>Glomerellaceae</taxon>
        <taxon>Colletotrichum</taxon>
        <taxon>Colletotrichum spaethianum species complex</taxon>
    </lineage>
</organism>
<feature type="compositionally biased region" description="Gly residues" evidence="1">
    <location>
        <begin position="1"/>
        <end position="10"/>
    </location>
</feature>
<evidence type="ECO:0000313" key="3">
    <source>
        <dbReference type="Proteomes" id="UP001055172"/>
    </source>
</evidence>
<accession>A0AA37LYM2</accession>
<feature type="compositionally biased region" description="Acidic residues" evidence="1">
    <location>
        <begin position="67"/>
        <end position="77"/>
    </location>
</feature>
<comment type="caution">
    <text evidence="2">The sequence shown here is derived from an EMBL/GenBank/DDBJ whole genome shotgun (WGS) entry which is preliminary data.</text>
</comment>
<sequence>MAMEKQGGGQRSRAAGTAGGIRCVDQNVSVDGPDGCKVRKVALNGCCCVIHTAASNRSPLPLRSEADTQDEHEDDEAYGIPDGARVGTDAPSSRRRGRGDGWTGARRGAAVRQSRSKRGMPSEAEAVCRGGG</sequence>
<proteinExistence type="predicted"/>
<reference evidence="2 3" key="1">
    <citation type="submission" date="2021-07" db="EMBL/GenBank/DDBJ databases">
        <title>Genome data of Colletotrichum spaethianum.</title>
        <authorList>
            <person name="Utami Y.D."/>
            <person name="Hiruma K."/>
        </authorList>
    </citation>
    <scope>NUCLEOTIDE SEQUENCE [LARGE SCALE GENOMIC DNA]</scope>
    <source>
        <strain evidence="2 3">MAFF 242679</strain>
    </source>
</reference>
<feature type="region of interest" description="Disordered" evidence="1">
    <location>
        <begin position="58"/>
        <end position="132"/>
    </location>
</feature>
<dbReference type="AlphaFoldDB" id="A0AA37LYM2"/>
<protein>
    <submittedName>
        <fullName evidence="2">Uncharacterized protein</fullName>
    </submittedName>
</protein>
<evidence type="ECO:0000313" key="2">
    <source>
        <dbReference type="EMBL" id="GJC90520.1"/>
    </source>
</evidence>
<name>A0AA37LYM2_9PEZI</name>
<dbReference type="EMBL" id="BPPX01000055">
    <property type="protein sequence ID" value="GJC90520.1"/>
    <property type="molecule type" value="Genomic_DNA"/>
</dbReference>
<keyword evidence="3" id="KW-1185">Reference proteome</keyword>